<reference evidence="2" key="1">
    <citation type="journal article" date="2023" name="Hortic. Res.">
        <title>A chromosome-level phased genome enabling allele-level studies in sweet orange: a case study on citrus Huanglongbing tolerance.</title>
        <authorList>
            <person name="Wu B."/>
            <person name="Yu Q."/>
            <person name="Deng Z."/>
            <person name="Duan Y."/>
            <person name="Luo F."/>
            <person name="Gmitter F. Jr."/>
        </authorList>
    </citation>
    <scope>NUCLEOTIDE SEQUENCE [LARGE SCALE GENOMIC DNA]</scope>
    <source>
        <strain evidence="2">cv. Valencia</strain>
    </source>
</reference>
<evidence type="ECO:0000313" key="1">
    <source>
        <dbReference type="EMBL" id="KAH9759113.1"/>
    </source>
</evidence>
<sequence>MRASLDVGNSLPLPDGILINGLEPNQAIFYFEPGDNPFGAQIPGVIQIPGSAPAYRLRISNVGLKTTINFRIQDHLLLLVETEGIDRGPWDESKMAVYNMVDVVSRYTVQVYPFSWTAILIKFDNQGTWNLRSQDAESWYLGQELYLELKLKSVGEDDPSTIPEAVAAPIPTNIIKCGRKACLFITSLLKIFF</sequence>
<keyword evidence="2" id="KW-1185">Reference proteome</keyword>
<accession>A0ACB8KXG0</accession>
<proteinExistence type="predicted"/>
<evidence type="ECO:0000313" key="2">
    <source>
        <dbReference type="Proteomes" id="UP000829398"/>
    </source>
</evidence>
<name>A0ACB8KXG0_CITSI</name>
<comment type="caution">
    <text evidence="1">The sequence shown here is derived from an EMBL/GenBank/DDBJ whole genome shotgun (WGS) entry which is preliminary data.</text>
</comment>
<dbReference type="EMBL" id="CM039174">
    <property type="protein sequence ID" value="KAH9759113.1"/>
    <property type="molecule type" value="Genomic_DNA"/>
</dbReference>
<gene>
    <name evidence="1" type="ORF">KPL71_016902</name>
</gene>
<protein>
    <submittedName>
        <fullName evidence="1">Uncharacterized protein</fullName>
    </submittedName>
</protein>
<dbReference type="Proteomes" id="UP000829398">
    <property type="component" value="Chromosome 5"/>
</dbReference>
<organism evidence="1 2">
    <name type="scientific">Citrus sinensis</name>
    <name type="common">Sweet orange</name>
    <name type="synonym">Citrus aurantium var. sinensis</name>
    <dbReference type="NCBI Taxonomy" id="2711"/>
    <lineage>
        <taxon>Eukaryota</taxon>
        <taxon>Viridiplantae</taxon>
        <taxon>Streptophyta</taxon>
        <taxon>Embryophyta</taxon>
        <taxon>Tracheophyta</taxon>
        <taxon>Spermatophyta</taxon>
        <taxon>Magnoliopsida</taxon>
        <taxon>eudicotyledons</taxon>
        <taxon>Gunneridae</taxon>
        <taxon>Pentapetalae</taxon>
        <taxon>rosids</taxon>
        <taxon>malvids</taxon>
        <taxon>Sapindales</taxon>
        <taxon>Rutaceae</taxon>
        <taxon>Aurantioideae</taxon>
        <taxon>Citrus</taxon>
    </lineage>
</organism>